<dbReference type="PANTHER" id="PTHR23412:SF17">
    <property type="entry name" value="OTOANCORIN"/>
    <property type="match status" value="1"/>
</dbReference>
<proteinExistence type="inferred from homology"/>
<protein>
    <submittedName>
        <fullName evidence="7">Uncharacterized protein</fullName>
    </submittedName>
</protein>
<gene>
    <name evidence="7" type="ORF">PACLA_8A068641</name>
</gene>
<evidence type="ECO:0000256" key="5">
    <source>
        <dbReference type="ARBA" id="ARBA00023136"/>
    </source>
</evidence>
<dbReference type="InterPro" id="IPR010335">
    <property type="entry name" value="Mesothelin"/>
</dbReference>
<keyword evidence="8" id="KW-1185">Reference proteome</keyword>
<dbReference type="GO" id="GO:0016020">
    <property type="term" value="C:membrane"/>
    <property type="evidence" value="ECO:0007669"/>
    <property type="project" value="UniProtKB-SubCell"/>
</dbReference>
<keyword evidence="6" id="KW-0325">Glycoprotein</keyword>
<dbReference type="InterPro" id="IPR026664">
    <property type="entry name" value="Stereocilin-rel"/>
</dbReference>
<sequence length="1136" mass="125819">MFILDLMKEKLQRTGISADIRTKIESHDSDVFQGMAQREFKKLTPDIIAAAGEDAIKNLQLDQISMMTEKLYQGDEKNLMRIFGSIKEDQLNVAIDKISEMANRSAEQAHLNCVQFEPVTLAMKRVYGNPRTWNKRMFDKMGKEFVQCLPPDDLMNVARNKDVFRSMLDNMNDKRQDRHKASKFDKRSLLAAATTAFGDVKNWRSDDLKSARSLVTMLKPKDLKQLNTSVIKEALDNLGQEKWDEKRGKELVNKLKDAASGFGAINTWTADTVKKLGNLRSSLSKQELDELPDDTLRDSVREFGRTVLPPYKVCMNVEKKGRDGKEREDIRKEKKRKEKLNDWIEEIKIEGKKRALGKRLKTLYGHPRQWTRDHIQNASNLLGGIETTELLEIDGDALLEALPEVKDMKLPKHKGRILAKKIQQKMGDLQNWDMSSVKKMGPLMRDLPSSMLKRLKPDEAREAVKMLRNEVDVPKSKKRVLIKQLMSGGNQSRLRIKEFGDFVSEFPIRELKNIDSVDDILPVDVFDNSSDSSNVTDAGMPQWRAVQARAVLGDVIMKPENWGPVSDSSENWELKNIKKLGRLALGLKRSDIDKLSIDSFTDFVAEFSQISNWTLSQAKTIAKRFFQGYSGREADMTVTDMSSLGDFVIHIIDELHAGLPTETAREAVRIMGTSRLSRKLPKQGRRRKTKIALTILGKEASTINSDELEELGYLVSGLTSEEIGQISSSVFTDAMATLGDIDELDNETTAALANKAVEAYGGAASFDGEILHDLGHIVEGLDSTDIAEIPTNVVQENIHVFAEADLQAEEAVAVVEKTESARRKRRAVDMSSKTAADLIAMGSTLLALTPSEILTITNETFLDAVAEISEMQGFSTEQLQAWASKAALAMGAPALMTEDQLLTLNEFAKGFTADELSQMSFTSNEVIESFGNVRGYTSQQVAKLWETIKGVKSMAAFTGDDFAALGVIASGMSTTELNGIDVVAYQDAALELGELDDWSTEQLGILKGKAIASFGAVNSWTPAEISLAGAVIGSFTAQEIESITTDQLDAFAASSLKHIPPDVFKEFSVEQLSNMSGEQAAAVTDEQKSLLSSAQKNILMEIETATLGYTSDGAAPVLGTSGLLISTVLQIWFSML</sequence>
<evidence type="ECO:0000256" key="1">
    <source>
        <dbReference type="ARBA" id="ARBA00004370"/>
    </source>
</evidence>
<name>A0A6S7HBX4_PARCT</name>
<evidence type="ECO:0000256" key="4">
    <source>
        <dbReference type="ARBA" id="ARBA00022889"/>
    </source>
</evidence>
<comment type="similarity">
    <text evidence="2">Belongs to the mesothelin family.</text>
</comment>
<comment type="subcellular location">
    <subcellularLocation>
        <location evidence="1">Membrane</location>
    </subcellularLocation>
</comment>
<dbReference type="PANTHER" id="PTHR23412">
    <property type="entry name" value="STEREOCILIN RELATED"/>
    <property type="match status" value="1"/>
</dbReference>
<comment type="caution">
    <text evidence="7">The sequence shown here is derived from an EMBL/GenBank/DDBJ whole genome shotgun (WGS) entry which is preliminary data.</text>
</comment>
<evidence type="ECO:0000313" key="7">
    <source>
        <dbReference type="EMBL" id="CAB3993371.1"/>
    </source>
</evidence>
<dbReference type="AlphaFoldDB" id="A0A6S7HBX4"/>
<evidence type="ECO:0000313" key="8">
    <source>
        <dbReference type="Proteomes" id="UP001152795"/>
    </source>
</evidence>
<dbReference type="GO" id="GO:0007160">
    <property type="term" value="P:cell-matrix adhesion"/>
    <property type="evidence" value="ECO:0007669"/>
    <property type="project" value="TreeGrafter"/>
</dbReference>
<evidence type="ECO:0000256" key="2">
    <source>
        <dbReference type="ARBA" id="ARBA00011016"/>
    </source>
</evidence>
<keyword evidence="3" id="KW-0732">Signal</keyword>
<organism evidence="7 8">
    <name type="scientific">Paramuricea clavata</name>
    <name type="common">Red gorgonian</name>
    <name type="synonym">Violescent sea-whip</name>
    <dbReference type="NCBI Taxonomy" id="317549"/>
    <lineage>
        <taxon>Eukaryota</taxon>
        <taxon>Metazoa</taxon>
        <taxon>Cnidaria</taxon>
        <taxon>Anthozoa</taxon>
        <taxon>Octocorallia</taxon>
        <taxon>Malacalcyonacea</taxon>
        <taxon>Plexauridae</taxon>
        <taxon>Paramuricea</taxon>
    </lineage>
</organism>
<dbReference type="GO" id="GO:0009986">
    <property type="term" value="C:cell surface"/>
    <property type="evidence" value="ECO:0007669"/>
    <property type="project" value="TreeGrafter"/>
</dbReference>
<evidence type="ECO:0000256" key="6">
    <source>
        <dbReference type="ARBA" id="ARBA00023180"/>
    </source>
</evidence>
<accession>A0A6S7HBX4</accession>
<dbReference type="OrthoDB" id="5988105at2759"/>
<keyword evidence="5" id="KW-0472">Membrane</keyword>
<evidence type="ECO:0000256" key="3">
    <source>
        <dbReference type="ARBA" id="ARBA00022729"/>
    </source>
</evidence>
<dbReference type="Pfam" id="PF06060">
    <property type="entry name" value="Mesothelin"/>
    <property type="match status" value="1"/>
</dbReference>
<dbReference type="Proteomes" id="UP001152795">
    <property type="component" value="Unassembled WGS sequence"/>
</dbReference>
<reference evidence="7" key="1">
    <citation type="submission" date="2020-04" db="EMBL/GenBank/DDBJ databases">
        <authorList>
            <person name="Alioto T."/>
            <person name="Alioto T."/>
            <person name="Gomez Garrido J."/>
        </authorList>
    </citation>
    <scope>NUCLEOTIDE SEQUENCE</scope>
    <source>
        <strain evidence="7">A484AB</strain>
    </source>
</reference>
<keyword evidence="4" id="KW-0130">Cell adhesion</keyword>
<dbReference type="EMBL" id="CACRXK020002248">
    <property type="protein sequence ID" value="CAB3993371.1"/>
    <property type="molecule type" value="Genomic_DNA"/>
</dbReference>